<feature type="region of interest" description="Disordered" evidence="1">
    <location>
        <begin position="386"/>
        <end position="417"/>
    </location>
</feature>
<gene>
    <name evidence="2" type="ORF">ALC57_07896</name>
</gene>
<protein>
    <recommendedName>
        <fullName evidence="4">Nucleic-acid-binding protein from transposon X-element</fullName>
    </recommendedName>
</protein>
<accession>A0A151J7D8</accession>
<dbReference type="Proteomes" id="UP000078492">
    <property type="component" value="Unassembled WGS sequence"/>
</dbReference>
<feature type="region of interest" description="Disordered" evidence="1">
    <location>
        <begin position="514"/>
        <end position="549"/>
    </location>
</feature>
<feature type="region of interest" description="Disordered" evidence="1">
    <location>
        <begin position="26"/>
        <end position="68"/>
    </location>
</feature>
<evidence type="ECO:0000313" key="3">
    <source>
        <dbReference type="Proteomes" id="UP000078492"/>
    </source>
</evidence>
<name>A0A151J7D8_9HYME</name>
<evidence type="ECO:0000313" key="2">
    <source>
        <dbReference type="EMBL" id="KYN19743.1"/>
    </source>
</evidence>
<evidence type="ECO:0000256" key="1">
    <source>
        <dbReference type="SAM" id="MobiDB-lite"/>
    </source>
</evidence>
<dbReference type="AlphaFoldDB" id="A0A151J7D8"/>
<sequence>MDIDEWHIQGRKRSLQQSEKENCIYVDQASPATKKSARQSLSTATPDIPAPRPSAPADRIADNDLPHPIQNSGERIPLRYAARDMGPFVVYVYPNNRDGSASPLHSILVSRIIAMSGIPDIQEIKKIGRGKILIVVKTATAANRLVENSIFPKHNLRAFIPAFKVLRTGVIQDVPQEIGLESLKESMESPAAKILDVQRLNRRIVKEGKPEYVPSRTVRVRFAGQILPQEVFVYKVRHTVRPFIPKPRICNQCYRVGHISTVCKGAPRCLYCGENKHEFCQHREEPPRCINCNGNHWANDNNCPIIRKQRDVVSLAATENISIMDAKNIVDGKSSFPSTSSTNANNFPSLPRDSSNEEHFESYNRFSPLEREDLAEHQVTYANVLKSQPQPLFASQRPRGNIQRNEPTTKPNRPNAFYSNRTQYNAEAHRDLLFEANGRTPRVAGNGEVFKNVPPTQNGFGRSGMNNNAGNFGFAELISLVSEIFSHLQNSNFVEAFNTVIKLVQKLGFFFQSPHSSHPPPHERARNAPFPPNYDSNNHHAYCNQPTNGTQGPSYDADCGYGFRN</sequence>
<proteinExistence type="predicted"/>
<organism evidence="2 3">
    <name type="scientific">Trachymyrmex cornetzi</name>
    <dbReference type="NCBI Taxonomy" id="471704"/>
    <lineage>
        <taxon>Eukaryota</taxon>
        <taxon>Metazoa</taxon>
        <taxon>Ecdysozoa</taxon>
        <taxon>Arthropoda</taxon>
        <taxon>Hexapoda</taxon>
        <taxon>Insecta</taxon>
        <taxon>Pterygota</taxon>
        <taxon>Neoptera</taxon>
        <taxon>Endopterygota</taxon>
        <taxon>Hymenoptera</taxon>
        <taxon>Apocrita</taxon>
        <taxon>Aculeata</taxon>
        <taxon>Formicoidea</taxon>
        <taxon>Formicidae</taxon>
        <taxon>Myrmicinae</taxon>
        <taxon>Trachymyrmex</taxon>
    </lineage>
</organism>
<evidence type="ECO:0008006" key="4">
    <source>
        <dbReference type="Google" id="ProtNLM"/>
    </source>
</evidence>
<dbReference type="EMBL" id="KQ979690">
    <property type="protein sequence ID" value="KYN19743.1"/>
    <property type="molecule type" value="Genomic_DNA"/>
</dbReference>
<feature type="compositionally biased region" description="Polar residues" evidence="1">
    <location>
        <begin position="30"/>
        <end position="45"/>
    </location>
</feature>
<feature type="compositionally biased region" description="Polar residues" evidence="1">
    <location>
        <begin position="402"/>
        <end position="417"/>
    </location>
</feature>
<feature type="region of interest" description="Disordered" evidence="1">
    <location>
        <begin position="334"/>
        <end position="362"/>
    </location>
</feature>
<feature type="compositionally biased region" description="Polar residues" evidence="1">
    <location>
        <begin position="335"/>
        <end position="348"/>
    </location>
</feature>
<reference evidence="2 3" key="1">
    <citation type="submission" date="2015-09" db="EMBL/GenBank/DDBJ databases">
        <title>Trachymyrmex cornetzi WGS genome.</title>
        <authorList>
            <person name="Nygaard S."/>
            <person name="Hu H."/>
            <person name="Boomsma J."/>
            <person name="Zhang G."/>
        </authorList>
    </citation>
    <scope>NUCLEOTIDE SEQUENCE [LARGE SCALE GENOMIC DNA]</scope>
    <source>
        <strain evidence="2">Tcor2-1</strain>
        <tissue evidence="2">Whole body</tissue>
    </source>
</reference>
<dbReference type="STRING" id="471704.A0A151J7D8"/>
<keyword evidence="3" id="KW-1185">Reference proteome</keyword>